<sequence length="149" mass="17033">MSQIHEKLEYENISLAPISKRIFAFFIDEFILAGLFMAIYFEYFKGFQTQEEIIAAISGLMLQYISIRTIYHTFFVWYFGATLGKIAMKIACIDIGYLDKPSIGASFLRAVVRNLSESAFYLGFIWAFGNPAKQTWHDKLAKTVVIDVG</sequence>
<protein>
    <recommendedName>
        <fullName evidence="7">RDD domain-containing protein</fullName>
    </recommendedName>
</protein>
<reference evidence="8 9" key="1">
    <citation type="submission" date="2020-11" db="EMBL/GenBank/DDBJ databases">
        <authorList>
            <person name="Peeters C."/>
        </authorList>
    </citation>
    <scope>NUCLEOTIDE SEQUENCE [LARGE SCALE GENOMIC DNA]</scope>
    <source>
        <strain evidence="8 9">LMG 8286</strain>
    </source>
</reference>
<evidence type="ECO:0000259" key="7">
    <source>
        <dbReference type="Pfam" id="PF06271"/>
    </source>
</evidence>
<comment type="caution">
    <text evidence="8">The sequence shown here is derived from an EMBL/GenBank/DDBJ whole genome shotgun (WGS) entry which is preliminary data.</text>
</comment>
<keyword evidence="3 6" id="KW-0812">Transmembrane</keyword>
<proteinExistence type="predicted"/>
<evidence type="ECO:0000256" key="2">
    <source>
        <dbReference type="ARBA" id="ARBA00022475"/>
    </source>
</evidence>
<dbReference type="Pfam" id="PF06271">
    <property type="entry name" value="RDD"/>
    <property type="match status" value="1"/>
</dbReference>
<evidence type="ECO:0000256" key="6">
    <source>
        <dbReference type="SAM" id="Phobius"/>
    </source>
</evidence>
<evidence type="ECO:0000256" key="3">
    <source>
        <dbReference type="ARBA" id="ARBA00022692"/>
    </source>
</evidence>
<dbReference type="PANTHER" id="PTHR36115">
    <property type="entry name" value="PROLINE-RICH ANTIGEN HOMOLOG-RELATED"/>
    <property type="match status" value="1"/>
</dbReference>
<dbReference type="InterPro" id="IPR051791">
    <property type="entry name" value="Pra-immunoreactive"/>
</dbReference>
<feature type="transmembrane region" description="Helical" evidence="6">
    <location>
        <begin position="21"/>
        <end position="41"/>
    </location>
</feature>
<dbReference type="InterPro" id="IPR010432">
    <property type="entry name" value="RDD"/>
</dbReference>
<feature type="domain" description="RDD" evidence="7">
    <location>
        <begin position="16"/>
        <end position="142"/>
    </location>
</feature>
<organism evidence="8 9">
    <name type="scientific">Campylobacter suis</name>
    <dbReference type="NCBI Taxonomy" id="2790657"/>
    <lineage>
        <taxon>Bacteria</taxon>
        <taxon>Pseudomonadati</taxon>
        <taxon>Campylobacterota</taxon>
        <taxon>Epsilonproteobacteria</taxon>
        <taxon>Campylobacterales</taxon>
        <taxon>Campylobacteraceae</taxon>
        <taxon>Campylobacter</taxon>
    </lineage>
</organism>
<dbReference type="PANTHER" id="PTHR36115:SF4">
    <property type="entry name" value="MEMBRANE PROTEIN"/>
    <property type="match status" value="1"/>
</dbReference>
<evidence type="ECO:0000256" key="1">
    <source>
        <dbReference type="ARBA" id="ARBA00004651"/>
    </source>
</evidence>
<evidence type="ECO:0000313" key="8">
    <source>
        <dbReference type="EMBL" id="CAD7288865.1"/>
    </source>
</evidence>
<dbReference type="RefSeq" id="WP_230057308.1">
    <property type="nucleotide sequence ID" value="NZ_CAJHOE010000004.1"/>
</dbReference>
<keyword evidence="5 6" id="KW-0472">Membrane</keyword>
<comment type="subcellular location">
    <subcellularLocation>
        <location evidence="1">Cell membrane</location>
        <topology evidence="1">Multi-pass membrane protein</topology>
    </subcellularLocation>
</comment>
<keyword evidence="9" id="KW-1185">Reference proteome</keyword>
<dbReference type="Proteomes" id="UP000789359">
    <property type="component" value="Unassembled WGS sequence"/>
</dbReference>
<evidence type="ECO:0000256" key="4">
    <source>
        <dbReference type="ARBA" id="ARBA00022989"/>
    </source>
</evidence>
<gene>
    <name evidence="8" type="ORF">LMG8286_01566</name>
</gene>
<evidence type="ECO:0000256" key="5">
    <source>
        <dbReference type="ARBA" id="ARBA00023136"/>
    </source>
</evidence>
<keyword evidence="2" id="KW-1003">Cell membrane</keyword>
<evidence type="ECO:0000313" key="9">
    <source>
        <dbReference type="Proteomes" id="UP000789359"/>
    </source>
</evidence>
<keyword evidence="4 6" id="KW-1133">Transmembrane helix</keyword>
<feature type="transmembrane region" description="Helical" evidence="6">
    <location>
        <begin position="53"/>
        <end position="79"/>
    </location>
</feature>
<name>A0ABM8Q7W1_9BACT</name>
<dbReference type="EMBL" id="CAJHOE010000004">
    <property type="protein sequence ID" value="CAD7288865.1"/>
    <property type="molecule type" value="Genomic_DNA"/>
</dbReference>
<accession>A0ABM8Q7W1</accession>